<feature type="transmembrane region" description="Helical" evidence="1">
    <location>
        <begin position="288"/>
        <end position="309"/>
    </location>
</feature>
<evidence type="ECO:0000313" key="2">
    <source>
        <dbReference type="EMBL" id="TWI52486.1"/>
    </source>
</evidence>
<feature type="transmembrane region" description="Helical" evidence="1">
    <location>
        <begin position="40"/>
        <end position="59"/>
    </location>
</feature>
<evidence type="ECO:0000256" key="1">
    <source>
        <dbReference type="SAM" id="Phobius"/>
    </source>
</evidence>
<keyword evidence="1" id="KW-0812">Transmembrane</keyword>
<feature type="transmembrane region" description="Helical" evidence="1">
    <location>
        <begin position="99"/>
        <end position="116"/>
    </location>
</feature>
<comment type="caution">
    <text evidence="2">The sequence shown here is derived from an EMBL/GenBank/DDBJ whole genome shotgun (WGS) entry which is preliminary data.</text>
</comment>
<reference evidence="2 3" key="1">
    <citation type="journal article" date="2015" name="Stand. Genomic Sci.">
        <title>Genomic Encyclopedia of Bacterial and Archaeal Type Strains, Phase III: the genomes of soil and plant-associated and newly described type strains.</title>
        <authorList>
            <person name="Whitman W.B."/>
            <person name="Woyke T."/>
            <person name="Klenk H.P."/>
            <person name="Zhou Y."/>
            <person name="Lilburn T.G."/>
            <person name="Beck B.J."/>
            <person name="De Vos P."/>
            <person name="Vandamme P."/>
            <person name="Eisen J.A."/>
            <person name="Garrity G."/>
            <person name="Hugenholtz P."/>
            <person name="Kyrpides N.C."/>
        </authorList>
    </citation>
    <scope>NUCLEOTIDE SEQUENCE [LARGE SCALE GENOMIC DNA]</scope>
    <source>
        <strain evidence="2 3">CGMCC 1.6858</strain>
    </source>
</reference>
<dbReference type="OrthoDB" id="7216522at2"/>
<protein>
    <submittedName>
        <fullName evidence="2">Threonine/homoserine efflux transporter RhtA</fullName>
    </submittedName>
</protein>
<keyword evidence="1" id="KW-1133">Transmembrane helix</keyword>
<proteinExistence type="predicted"/>
<dbReference type="AlphaFoldDB" id="A0A562Q8X8"/>
<keyword evidence="3" id="KW-1185">Reference proteome</keyword>
<feature type="transmembrane region" description="Helical" evidence="1">
    <location>
        <begin position="190"/>
        <end position="213"/>
    </location>
</feature>
<evidence type="ECO:0000313" key="3">
    <source>
        <dbReference type="Proteomes" id="UP000316905"/>
    </source>
</evidence>
<name>A0A562Q8X8_9PSED</name>
<dbReference type="EMBL" id="VLKY01000011">
    <property type="protein sequence ID" value="TWI52486.1"/>
    <property type="molecule type" value="Genomic_DNA"/>
</dbReference>
<feature type="transmembrane region" description="Helical" evidence="1">
    <location>
        <begin position="233"/>
        <end position="252"/>
    </location>
</feature>
<feature type="transmembrane region" description="Helical" evidence="1">
    <location>
        <begin position="71"/>
        <end position="93"/>
    </location>
</feature>
<accession>A0A562Q8X8</accession>
<dbReference type="Proteomes" id="UP000316905">
    <property type="component" value="Unassembled WGS sequence"/>
</dbReference>
<feature type="transmembrane region" description="Helical" evidence="1">
    <location>
        <begin position="156"/>
        <end position="178"/>
    </location>
</feature>
<feature type="transmembrane region" description="Helical" evidence="1">
    <location>
        <begin position="128"/>
        <end position="150"/>
    </location>
</feature>
<feature type="transmembrane region" description="Helical" evidence="1">
    <location>
        <begin position="259"/>
        <end position="282"/>
    </location>
</feature>
<gene>
    <name evidence="2" type="ORF">IQ22_03255</name>
</gene>
<sequence>MVLSPASWIFGVASAFFATACWALNFVTPYVTGAYSAYDFILLRFLFSGALGLLLLASFRQRLANLNRRDILLAFTLGTIGYTGYFSCIMAGVMFAGPVITPAFVGLVPILLALLGNARKRALPWKKLAIPLCLVAGGLSLANLSVFSSLTLASSSLTTGVAFSLGAVALWLLFSVFNQNALERKPDIHLGTWTALMMVGACISLLLLFPFGLLHGVFKLFSLGMDWHSAGSLYAWAFSVATLSSLAGAWAWNIASHRLPMVVTGQLISLETLFATAFGLIAEGRLPTVQEACALLMLLSGAAIAVKIASSTQRSSTARL</sequence>
<dbReference type="RefSeq" id="WP_145143747.1">
    <property type="nucleotide sequence ID" value="NZ_VLKY01000011.1"/>
</dbReference>
<feature type="transmembrane region" description="Helical" evidence="1">
    <location>
        <begin position="7"/>
        <end position="28"/>
    </location>
</feature>
<organism evidence="2 3">
    <name type="scientific">Pseudomonas duriflava</name>
    <dbReference type="NCBI Taxonomy" id="459528"/>
    <lineage>
        <taxon>Bacteria</taxon>
        <taxon>Pseudomonadati</taxon>
        <taxon>Pseudomonadota</taxon>
        <taxon>Gammaproteobacteria</taxon>
        <taxon>Pseudomonadales</taxon>
        <taxon>Pseudomonadaceae</taxon>
        <taxon>Pseudomonas</taxon>
    </lineage>
</organism>
<keyword evidence="1" id="KW-0472">Membrane</keyword>